<dbReference type="AlphaFoldDB" id="A0A081NBW9"/>
<accession>A0A081NBW9</accession>
<organism evidence="2 3">
    <name type="scientific">Endozoicomonas montiporae</name>
    <dbReference type="NCBI Taxonomy" id="1027273"/>
    <lineage>
        <taxon>Bacteria</taxon>
        <taxon>Pseudomonadati</taxon>
        <taxon>Pseudomonadota</taxon>
        <taxon>Gammaproteobacteria</taxon>
        <taxon>Oceanospirillales</taxon>
        <taxon>Endozoicomonadaceae</taxon>
        <taxon>Endozoicomonas</taxon>
    </lineage>
</organism>
<sequence>MRLSPKRNKLTLMERSLLSASKVPVEAAVQRELLPLVLTTLKAIQQGTSVEANLKQFEQLAEQVSHIGEDDQSRIAAEKQEHKQSVAELKLTLDTAKTQPFEKDSAATSKKTWRKQKAALIEDLEKQIEITNEQFSSRLSALEKEAEESNKRQLTDWKEQFTAFTQQAGIKPVAN</sequence>
<keyword evidence="3" id="KW-1185">Reference proteome</keyword>
<evidence type="ECO:0000313" key="2">
    <source>
        <dbReference type="EMBL" id="KEQ15942.1"/>
    </source>
</evidence>
<keyword evidence="1" id="KW-0175">Coiled coil</keyword>
<protein>
    <submittedName>
        <fullName evidence="2">Uncharacterized protein</fullName>
    </submittedName>
</protein>
<gene>
    <name evidence="2" type="ORF">GZ77_05485</name>
</gene>
<proteinExistence type="predicted"/>
<feature type="coiled-coil region" evidence="1">
    <location>
        <begin position="79"/>
        <end position="152"/>
    </location>
</feature>
<comment type="caution">
    <text evidence="2">The sequence shown here is derived from an EMBL/GenBank/DDBJ whole genome shotgun (WGS) entry which is preliminary data.</text>
</comment>
<name>A0A081NBW9_9GAMM</name>
<dbReference type="Proteomes" id="UP000028006">
    <property type="component" value="Unassembled WGS sequence"/>
</dbReference>
<evidence type="ECO:0000256" key="1">
    <source>
        <dbReference type="SAM" id="Coils"/>
    </source>
</evidence>
<dbReference type="EMBL" id="JOKG01000001">
    <property type="protein sequence ID" value="KEQ15942.1"/>
    <property type="molecule type" value="Genomic_DNA"/>
</dbReference>
<reference evidence="2 3" key="1">
    <citation type="submission" date="2014-06" db="EMBL/GenBank/DDBJ databases">
        <title>Whole Genome Sequences of Three Symbiotic Endozoicomonas Bacteria.</title>
        <authorList>
            <person name="Neave M.J."/>
            <person name="Apprill A."/>
            <person name="Voolstra C.R."/>
        </authorList>
    </citation>
    <scope>NUCLEOTIDE SEQUENCE [LARGE SCALE GENOMIC DNA]</scope>
    <source>
        <strain evidence="2 3">LMG 24815</strain>
    </source>
</reference>
<evidence type="ECO:0000313" key="3">
    <source>
        <dbReference type="Proteomes" id="UP000028006"/>
    </source>
</evidence>